<evidence type="ECO:0000313" key="1">
    <source>
        <dbReference type="EMBL" id="SEH82224.1"/>
    </source>
</evidence>
<dbReference type="AlphaFoldDB" id="A0A1H6L8B4"/>
<evidence type="ECO:0000313" key="2">
    <source>
        <dbReference type="Proteomes" id="UP000182915"/>
    </source>
</evidence>
<dbReference type="EMBL" id="LT629971">
    <property type="protein sequence ID" value="SEH82224.1"/>
    <property type="molecule type" value="Genomic_DNA"/>
</dbReference>
<name>A0A1H6L8B4_MYCRU</name>
<reference evidence="2" key="1">
    <citation type="submission" date="2016-10" db="EMBL/GenBank/DDBJ databases">
        <authorList>
            <person name="Varghese N."/>
            <person name="Submissions S."/>
        </authorList>
    </citation>
    <scope>NUCLEOTIDE SEQUENCE [LARGE SCALE GENOMIC DNA]</scope>
    <source>
        <strain evidence="2">DSM 45405</strain>
    </source>
</reference>
<proteinExistence type="predicted"/>
<dbReference type="Proteomes" id="UP000182915">
    <property type="component" value="Chromosome I"/>
</dbReference>
<sequence length="106" mass="11641">MPQPTVRSANGSIAVRTTERGLPLALRLDRTALQSSPQQLADDILALCRLAAARAQVARRRDLVEKGFDASVIRTMRLATEADLLDAEQQVFGADDDLPATWMRQP</sequence>
<organism evidence="1 2">
    <name type="scientific">Mycolicibacterium rutilum</name>
    <name type="common">Mycobacterium rutilum</name>
    <dbReference type="NCBI Taxonomy" id="370526"/>
    <lineage>
        <taxon>Bacteria</taxon>
        <taxon>Bacillati</taxon>
        <taxon>Actinomycetota</taxon>
        <taxon>Actinomycetes</taxon>
        <taxon>Mycobacteriales</taxon>
        <taxon>Mycobacteriaceae</taxon>
        <taxon>Mycolicibacterium</taxon>
    </lineage>
</organism>
<dbReference type="RefSeq" id="WP_083409088.1">
    <property type="nucleotide sequence ID" value="NZ_LT629971.1"/>
</dbReference>
<keyword evidence="2" id="KW-1185">Reference proteome</keyword>
<dbReference type="OrthoDB" id="4775251at2"/>
<protein>
    <recommendedName>
        <fullName evidence="3">YbaB/EbfC DNA-binding family protein</fullName>
    </recommendedName>
</protein>
<dbReference type="STRING" id="370526.SAMN04489835_4546"/>
<evidence type="ECO:0008006" key="3">
    <source>
        <dbReference type="Google" id="ProtNLM"/>
    </source>
</evidence>
<gene>
    <name evidence="1" type="ORF">SAMN04489835_4546</name>
</gene>
<accession>A0A1H6L8B4</accession>